<dbReference type="PANTHER" id="PTHR30353:SF15">
    <property type="entry name" value="INNER MEMBRANE PROTEIN YABI"/>
    <property type="match status" value="1"/>
</dbReference>
<dbReference type="Pfam" id="PF09335">
    <property type="entry name" value="VTT_dom"/>
    <property type="match status" value="1"/>
</dbReference>
<dbReference type="Proteomes" id="UP000305881">
    <property type="component" value="Chromosome"/>
</dbReference>
<gene>
    <name evidence="9" type="ORF">EQU24_16265</name>
</gene>
<evidence type="ECO:0000256" key="1">
    <source>
        <dbReference type="ARBA" id="ARBA00004651"/>
    </source>
</evidence>
<keyword evidence="3 7" id="KW-1003">Cell membrane</keyword>
<dbReference type="InterPro" id="IPR032816">
    <property type="entry name" value="VTT_dom"/>
</dbReference>
<keyword evidence="4 7" id="KW-0812">Transmembrane</keyword>
<dbReference type="PANTHER" id="PTHR30353">
    <property type="entry name" value="INNER MEMBRANE PROTEIN DEDA-RELATED"/>
    <property type="match status" value="1"/>
</dbReference>
<dbReference type="InterPro" id="IPR032818">
    <property type="entry name" value="DedA-like"/>
</dbReference>
<dbReference type="EMBL" id="CP035467">
    <property type="protein sequence ID" value="QCW83620.1"/>
    <property type="molecule type" value="Genomic_DNA"/>
</dbReference>
<evidence type="ECO:0000256" key="4">
    <source>
        <dbReference type="ARBA" id="ARBA00022692"/>
    </source>
</evidence>
<keyword evidence="5 7" id="KW-1133">Transmembrane helix</keyword>
<reference evidence="10" key="1">
    <citation type="journal article" date="2019" name="J. Bacteriol.">
        <title>A Mutagenic Screen Identifies a TonB-Dependent Receptor Required for the Lanthanide Metal Switch in the Type I Methanotroph 'Methylotuvimicrobium buryatense' 5GB1C.</title>
        <authorList>
            <person name="Groom J.D."/>
            <person name="Ford S.M."/>
            <person name="Pesesky M.W."/>
            <person name="Lidstrom M.E."/>
        </authorList>
    </citation>
    <scope>NUCLEOTIDE SEQUENCE [LARGE SCALE GENOMIC DNA]</scope>
    <source>
        <strain evidence="10">5GB1C</strain>
    </source>
</reference>
<protein>
    <submittedName>
        <fullName evidence="9">DedA family protein</fullName>
    </submittedName>
</protein>
<proteinExistence type="inferred from homology"/>
<feature type="transmembrane region" description="Helical" evidence="7">
    <location>
        <begin position="12"/>
        <end position="32"/>
    </location>
</feature>
<organism evidence="9 10">
    <name type="scientific">Methylotuvimicrobium buryatense</name>
    <name type="common">Methylomicrobium buryatense</name>
    <dbReference type="NCBI Taxonomy" id="95641"/>
    <lineage>
        <taxon>Bacteria</taxon>
        <taxon>Pseudomonadati</taxon>
        <taxon>Pseudomonadota</taxon>
        <taxon>Gammaproteobacteria</taxon>
        <taxon>Methylococcales</taxon>
        <taxon>Methylococcaceae</taxon>
        <taxon>Methylotuvimicrobium</taxon>
    </lineage>
</organism>
<dbReference type="STRING" id="675511.GCA_000341735_04199"/>
<comment type="similarity">
    <text evidence="2 7">Belongs to the DedA family.</text>
</comment>
<accession>A0A4P9USU4</accession>
<sequence length="198" mass="22216">METLIALIQTHIEHAHFIIFGSLLLAGLNIPVSEDAMLFISGVLARQYPDQLPYLFAAVYLGAYGSDLICYSLGRFVGPKILHIRFFAKMVPPKRVEMIHAYYESHGIATLILGRFIPFGVRNGLFLCAGLGKMSFIKFALADLLACTISTIVFFSLYYHYGKAVVVYVMQANIVVFIIAAIAGGYLFFYVKQRRSRR</sequence>
<evidence type="ECO:0000313" key="10">
    <source>
        <dbReference type="Proteomes" id="UP000305881"/>
    </source>
</evidence>
<keyword evidence="10" id="KW-1185">Reference proteome</keyword>
<evidence type="ECO:0000256" key="2">
    <source>
        <dbReference type="ARBA" id="ARBA00010792"/>
    </source>
</evidence>
<dbReference type="RefSeq" id="WP_017842572.1">
    <property type="nucleotide sequence ID" value="NZ_CP035467.1"/>
</dbReference>
<dbReference type="GO" id="GO:0005886">
    <property type="term" value="C:plasma membrane"/>
    <property type="evidence" value="ECO:0007669"/>
    <property type="project" value="UniProtKB-SubCell"/>
</dbReference>
<evidence type="ECO:0000256" key="6">
    <source>
        <dbReference type="ARBA" id="ARBA00023136"/>
    </source>
</evidence>
<dbReference type="AlphaFoldDB" id="A0A4P9USU4"/>
<feature type="domain" description="VTT" evidence="8">
    <location>
        <begin position="34"/>
        <end position="158"/>
    </location>
</feature>
<keyword evidence="6 7" id="KW-0472">Membrane</keyword>
<evidence type="ECO:0000313" key="9">
    <source>
        <dbReference type="EMBL" id="QCW83620.1"/>
    </source>
</evidence>
<feature type="transmembrane region" description="Helical" evidence="7">
    <location>
        <begin position="52"/>
        <end position="74"/>
    </location>
</feature>
<dbReference type="OrthoDB" id="21108at2"/>
<feature type="transmembrane region" description="Helical" evidence="7">
    <location>
        <begin position="165"/>
        <end position="191"/>
    </location>
</feature>
<feature type="transmembrane region" description="Helical" evidence="7">
    <location>
        <begin position="139"/>
        <end position="159"/>
    </location>
</feature>
<name>A0A4P9USU4_METBY</name>
<evidence type="ECO:0000256" key="5">
    <source>
        <dbReference type="ARBA" id="ARBA00022989"/>
    </source>
</evidence>
<evidence type="ECO:0000259" key="8">
    <source>
        <dbReference type="Pfam" id="PF09335"/>
    </source>
</evidence>
<dbReference type="KEGG" id="mbur:EQU24_16265"/>
<evidence type="ECO:0000256" key="7">
    <source>
        <dbReference type="RuleBase" id="RU367016"/>
    </source>
</evidence>
<evidence type="ECO:0000256" key="3">
    <source>
        <dbReference type="ARBA" id="ARBA00022475"/>
    </source>
</evidence>
<comment type="subcellular location">
    <subcellularLocation>
        <location evidence="1 7">Cell membrane</location>
        <topology evidence="1 7">Multi-pass membrane protein</topology>
    </subcellularLocation>
</comment>